<protein>
    <recommendedName>
        <fullName evidence="1">Heterokaryon incompatibility domain-containing protein</fullName>
    </recommendedName>
</protein>
<reference evidence="2" key="1">
    <citation type="journal article" date="2023" name="Mol. Phylogenet. Evol.">
        <title>Genome-scale phylogeny and comparative genomics of the fungal order Sordariales.</title>
        <authorList>
            <person name="Hensen N."/>
            <person name="Bonometti L."/>
            <person name="Westerberg I."/>
            <person name="Brannstrom I.O."/>
            <person name="Guillou S."/>
            <person name="Cros-Aarteil S."/>
            <person name="Calhoun S."/>
            <person name="Haridas S."/>
            <person name="Kuo A."/>
            <person name="Mondo S."/>
            <person name="Pangilinan J."/>
            <person name="Riley R."/>
            <person name="LaButti K."/>
            <person name="Andreopoulos B."/>
            <person name="Lipzen A."/>
            <person name="Chen C."/>
            <person name="Yan M."/>
            <person name="Daum C."/>
            <person name="Ng V."/>
            <person name="Clum A."/>
            <person name="Steindorff A."/>
            <person name="Ohm R.A."/>
            <person name="Martin F."/>
            <person name="Silar P."/>
            <person name="Natvig D.O."/>
            <person name="Lalanne C."/>
            <person name="Gautier V."/>
            <person name="Ament-Velasquez S.L."/>
            <person name="Kruys A."/>
            <person name="Hutchinson M.I."/>
            <person name="Powell A.J."/>
            <person name="Barry K."/>
            <person name="Miller A.N."/>
            <person name="Grigoriev I.V."/>
            <person name="Debuchy R."/>
            <person name="Gladieux P."/>
            <person name="Hiltunen Thoren M."/>
            <person name="Johannesson H."/>
        </authorList>
    </citation>
    <scope>NUCLEOTIDE SEQUENCE</scope>
    <source>
        <strain evidence="2">CBS 731.68</strain>
    </source>
</reference>
<dbReference type="PANTHER" id="PTHR24148:SF73">
    <property type="entry name" value="HET DOMAIN PROTEIN (AFU_ORTHOLOGUE AFUA_8G01020)"/>
    <property type="match status" value="1"/>
</dbReference>
<evidence type="ECO:0000313" key="2">
    <source>
        <dbReference type="EMBL" id="KAK4122107.1"/>
    </source>
</evidence>
<dbReference type="InterPro" id="IPR052895">
    <property type="entry name" value="HetReg/Transcr_Mod"/>
</dbReference>
<evidence type="ECO:0000313" key="3">
    <source>
        <dbReference type="Proteomes" id="UP001302602"/>
    </source>
</evidence>
<gene>
    <name evidence="2" type="ORF">N657DRAFT_539566</name>
</gene>
<proteinExistence type="predicted"/>
<reference evidence="2" key="2">
    <citation type="submission" date="2023-05" db="EMBL/GenBank/DDBJ databases">
        <authorList>
            <consortium name="Lawrence Berkeley National Laboratory"/>
            <person name="Steindorff A."/>
            <person name="Hensen N."/>
            <person name="Bonometti L."/>
            <person name="Westerberg I."/>
            <person name="Brannstrom I.O."/>
            <person name="Guillou S."/>
            <person name="Cros-Aarteil S."/>
            <person name="Calhoun S."/>
            <person name="Haridas S."/>
            <person name="Kuo A."/>
            <person name="Mondo S."/>
            <person name="Pangilinan J."/>
            <person name="Riley R."/>
            <person name="Labutti K."/>
            <person name="Andreopoulos B."/>
            <person name="Lipzen A."/>
            <person name="Chen C."/>
            <person name="Yanf M."/>
            <person name="Daum C."/>
            <person name="Ng V."/>
            <person name="Clum A."/>
            <person name="Ohm R."/>
            <person name="Martin F."/>
            <person name="Silar P."/>
            <person name="Natvig D."/>
            <person name="Lalanne C."/>
            <person name="Gautier V."/>
            <person name="Ament-Velasquez S.L."/>
            <person name="Kruys A."/>
            <person name="Hutchinson M.I."/>
            <person name="Powell A.J."/>
            <person name="Barry K."/>
            <person name="Miller A.N."/>
            <person name="Grigoriev I.V."/>
            <person name="Debuchy R."/>
            <person name="Gladieux P."/>
            <person name="Thoren M.H."/>
            <person name="Johannesson H."/>
        </authorList>
    </citation>
    <scope>NUCLEOTIDE SEQUENCE</scope>
    <source>
        <strain evidence="2">CBS 731.68</strain>
    </source>
</reference>
<dbReference type="InterPro" id="IPR010730">
    <property type="entry name" value="HET"/>
</dbReference>
<name>A0AAN6Z218_9PEZI</name>
<feature type="domain" description="Heterokaryon incompatibility" evidence="1">
    <location>
        <begin position="1"/>
        <end position="84"/>
    </location>
</feature>
<organism evidence="2 3">
    <name type="scientific">Parathielavia appendiculata</name>
    <dbReference type="NCBI Taxonomy" id="2587402"/>
    <lineage>
        <taxon>Eukaryota</taxon>
        <taxon>Fungi</taxon>
        <taxon>Dikarya</taxon>
        <taxon>Ascomycota</taxon>
        <taxon>Pezizomycotina</taxon>
        <taxon>Sordariomycetes</taxon>
        <taxon>Sordariomycetidae</taxon>
        <taxon>Sordariales</taxon>
        <taxon>Chaetomiaceae</taxon>
        <taxon>Parathielavia</taxon>
    </lineage>
</organism>
<sequence>AISYVWGARPTMHHPLKLKVNGVEILITESLFTCLQALRRNRVTALIWADAVCINQDDKVEQAQQARRMGMLYEWATRVIVWLG</sequence>
<dbReference type="EMBL" id="MU853231">
    <property type="protein sequence ID" value="KAK4122107.1"/>
    <property type="molecule type" value="Genomic_DNA"/>
</dbReference>
<feature type="non-terminal residue" evidence="2">
    <location>
        <position position="84"/>
    </location>
</feature>
<feature type="non-terminal residue" evidence="2">
    <location>
        <position position="1"/>
    </location>
</feature>
<evidence type="ECO:0000259" key="1">
    <source>
        <dbReference type="Pfam" id="PF06985"/>
    </source>
</evidence>
<dbReference type="GeneID" id="87824583"/>
<dbReference type="AlphaFoldDB" id="A0AAN6Z218"/>
<comment type="caution">
    <text evidence="2">The sequence shown here is derived from an EMBL/GenBank/DDBJ whole genome shotgun (WGS) entry which is preliminary data.</text>
</comment>
<keyword evidence="3" id="KW-1185">Reference proteome</keyword>
<dbReference type="PANTHER" id="PTHR24148">
    <property type="entry name" value="ANKYRIN REPEAT DOMAIN-CONTAINING PROTEIN 39 HOMOLOG-RELATED"/>
    <property type="match status" value="1"/>
</dbReference>
<dbReference type="Pfam" id="PF06985">
    <property type="entry name" value="HET"/>
    <property type="match status" value="1"/>
</dbReference>
<accession>A0AAN6Z218</accession>
<dbReference type="Proteomes" id="UP001302602">
    <property type="component" value="Unassembled WGS sequence"/>
</dbReference>
<dbReference type="RefSeq" id="XP_062645878.1">
    <property type="nucleotide sequence ID" value="XM_062787813.1"/>
</dbReference>